<evidence type="ECO:0000313" key="2">
    <source>
        <dbReference type="Proteomes" id="UP000267027"/>
    </source>
</evidence>
<proteinExistence type="predicted"/>
<protein>
    <submittedName>
        <fullName evidence="3">Pre-mRNA-splicing factor SYF2</fullName>
    </submittedName>
</protein>
<keyword evidence="2" id="KW-1185">Reference proteome</keyword>
<dbReference type="WBParaSite" id="ACOC_0000772601-mRNA-1">
    <property type="protein sequence ID" value="ACOC_0000772601-mRNA-1"/>
    <property type="gene ID" value="ACOC_0000772601"/>
</dbReference>
<reference evidence="1 2" key="2">
    <citation type="submission" date="2018-11" db="EMBL/GenBank/DDBJ databases">
        <authorList>
            <consortium name="Pathogen Informatics"/>
        </authorList>
    </citation>
    <scope>NUCLEOTIDE SEQUENCE [LARGE SCALE GENOMIC DNA]</scope>
    <source>
        <strain evidence="1 2">Costa Rica</strain>
    </source>
</reference>
<gene>
    <name evidence="1" type="ORF">ACOC_LOCUS7727</name>
</gene>
<accession>A0A0R3PQR3</accession>
<sequence length="90" mass="10599">MDKSGSQTREGNYLGGKASLIRLLESKYWDNILDERIKQREKNKKLDLRQQTHMESSQKVTLETVEWMKAHLEFQEQELSVDLDSKALVF</sequence>
<dbReference type="EMBL" id="UYYA01004070">
    <property type="protein sequence ID" value="VDM59312.1"/>
    <property type="molecule type" value="Genomic_DNA"/>
</dbReference>
<evidence type="ECO:0000313" key="3">
    <source>
        <dbReference type="WBParaSite" id="ACOC_0000772601-mRNA-1"/>
    </source>
</evidence>
<reference evidence="3" key="1">
    <citation type="submission" date="2017-02" db="UniProtKB">
        <authorList>
            <consortium name="WormBaseParasite"/>
        </authorList>
    </citation>
    <scope>IDENTIFICATION</scope>
</reference>
<organism evidence="3">
    <name type="scientific">Angiostrongylus costaricensis</name>
    <name type="common">Nematode worm</name>
    <dbReference type="NCBI Taxonomy" id="334426"/>
    <lineage>
        <taxon>Eukaryota</taxon>
        <taxon>Metazoa</taxon>
        <taxon>Ecdysozoa</taxon>
        <taxon>Nematoda</taxon>
        <taxon>Chromadorea</taxon>
        <taxon>Rhabditida</taxon>
        <taxon>Rhabditina</taxon>
        <taxon>Rhabditomorpha</taxon>
        <taxon>Strongyloidea</taxon>
        <taxon>Metastrongylidae</taxon>
        <taxon>Angiostrongylus</taxon>
    </lineage>
</organism>
<dbReference type="AlphaFoldDB" id="A0A0R3PQR3"/>
<name>A0A0R3PQR3_ANGCS</name>
<dbReference type="Proteomes" id="UP000267027">
    <property type="component" value="Unassembled WGS sequence"/>
</dbReference>
<evidence type="ECO:0000313" key="1">
    <source>
        <dbReference type="EMBL" id="VDM59312.1"/>
    </source>
</evidence>